<evidence type="ECO:0008006" key="2">
    <source>
        <dbReference type="Google" id="ProtNLM"/>
    </source>
</evidence>
<dbReference type="PANTHER" id="PTHR34825">
    <property type="entry name" value="CONSERVED PROTEIN, WITH A WEAK D-GALACTARATE DEHYDRATASE/ALTRONATE HYDROLASE DOMAIN"/>
    <property type="match status" value="1"/>
</dbReference>
<reference evidence="1" key="1">
    <citation type="submission" date="2016-10" db="EMBL/GenBank/DDBJ databases">
        <authorList>
            <person name="de Groot N.N."/>
        </authorList>
    </citation>
    <scope>NUCLEOTIDE SEQUENCE</scope>
</reference>
<dbReference type="InterPro" id="IPR012547">
    <property type="entry name" value="PDDEXK_9"/>
</dbReference>
<proteinExistence type="predicted"/>
<sequence length="182" mass="21622">MLIEDMGFATQIKYRLKIPNIEVKLSFYNYILDTLFKQNHQIKQQSQMSIYKALANNNLEQLETTLKSLFASIPNNNYTKNNIAHFEGYYATVVYTYFASLGIKIIGEDVTNYGRIDITLFVEDTIYIVEFKMKENKMNALKQIKEKKYYEKYLYQNKQIYLVGVEFDEEIKNISSFEWEKV</sequence>
<evidence type="ECO:0000313" key="1">
    <source>
        <dbReference type="EMBL" id="SFV70662.1"/>
    </source>
</evidence>
<protein>
    <recommendedName>
        <fullName evidence="2">PD-(D/E)XK nuclease superfamily protein</fullName>
    </recommendedName>
</protein>
<organism evidence="1">
    <name type="scientific">hydrothermal vent metagenome</name>
    <dbReference type="NCBI Taxonomy" id="652676"/>
    <lineage>
        <taxon>unclassified sequences</taxon>
        <taxon>metagenomes</taxon>
        <taxon>ecological metagenomes</taxon>
    </lineage>
</organism>
<accession>A0A1W1CYB8</accession>
<dbReference type="PANTHER" id="PTHR34825:SF1">
    <property type="entry name" value="AAA-ATPASE-LIKE DOMAIN-CONTAINING PROTEIN"/>
    <property type="match status" value="1"/>
</dbReference>
<name>A0A1W1CYB8_9ZZZZ</name>
<dbReference type="EMBL" id="FPHH01000154">
    <property type="protein sequence ID" value="SFV70662.1"/>
    <property type="molecule type" value="Genomic_DNA"/>
</dbReference>
<dbReference type="AlphaFoldDB" id="A0A1W1CYB8"/>
<gene>
    <name evidence="1" type="ORF">MNB_SM-5-1152</name>
</gene>
<dbReference type="Pfam" id="PF08011">
    <property type="entry name" value="PDDEXK_9"/>
    <property type="match status" value="1"/>
</dbReference>